<evidence type="ECO:0000313" key="2">
    <source>
        <dbReference type="EMBL" id="MPM57142.1"/>
    </source>
</evidence>
<organism evidence="2">
    <name type="scientific">bioreactor metagenome</name>
    <dbReference type="NCBI Taxonomy" id="1076179"/>
    <lineage>
        <taxon>unclassified sequences</taxon>
        <taxon>metagenomes</taxon>
        <taxon>ecological metagenomes</taxon>
    </lineage>
</organism>
<dbReference type="AlphaFoldDB" id="A0A645AV64"/>
<reference evidence="2" key="1">
    <citation type="submission" date="2019-08" db="EMBL/GenBank/DDBJ databases">
        <authorList>
            <person name="Kucharzyk K."/>
            <person name="Murdoch R.W."/>
            <person name="Higgins S."/>
            <person name="Loffler F."/>
        </authorList>
    </citation>
    <scope>NUCLEOTIDE SEQUENCE</scope>
</reference>
<protein>
    <submittedName>
        <fullName evidence="2">Uncharacterized protein</fullName>
    </submittedName>
</protein>
<feature type="transmembrane region" description="Helical" evidence="1">
    <location>
        <begin position="125"/>
        <end position="145"/>
    </location>
</feature>
<dbReference type="EMBL" id="VSSQ01016112">
    <property type="protein sequence ID" value="MPM57142.1"/>
    <property type="molecule type" value="Genomic_DNA"/>
</dbReference>
<name>A0A645AV64_9ZZZZ</name>
<keyword evidence="1" id="KW-1133">Transmembrane helix</keyword>
<feature type="transmembrane region" description="Helical" evidence="1">
    <location>
        <begin position="45"/>
        <end position="62"/>
    </location>
</feature>
<gene>
    <name evidence="2" type="ORF">SDC9_103963</name>
</gene>
<accession>A0A645AV64</accession>
<keyword evidence="1" id="KW-0812">Transmembrane</keyword>
<sequence>MSTINFTDFYVNDEPTRFNSPAVRVLINVLSAGILGINFSQITNGYFVTMLIFAIPILLDYFRFRPTVKLRRLIYNVGKALVIIVTLICLFGIVGVFTIESLDNTPHIMVRTDYVIASGFHFPAYVLWVLMTFNVLLSVIDTFFVRTKAEDKFMEDLSDIETKID</sequence>
<evidence type="ECO:0000256" key="1">
    <source>
        <dbReference type="SAM" id="Phobius"/>
    </source>
</evidence>
<keyword evidence="1" id="KW-0472">Membrane</keyword>
<comment type="caution">
    <text evidence="2">The sequence shown here is derived from an EMBL/GenBank/DDBJ whole genome shotgun (WGS) entry which is preliminary data.</text>
</comment>
<feature type="transmembrane region" description="Helical" evidence="1">
    <location>
        <begin position="74"/>
        <end position="99"/>
    </location>
</feature>
<proteinExistence type="predicted"/>